<accession>A0A6A1W531</accession>
<proteinExistence type="predicted"/>
<sequence>MSFRKTSSTFIIFVILVAIACHSGGVDATRVLNEDFAGAGHLQKYSAVYEKAKHTMANWLQRLPSGPSPRGPGH</sequence>
<keyword evidence="3" id="KW-1185">Reference proteome</keyword>
<dbReference type="InterPro" id="IPR040273">
    <property type="entry name" value="PIP1"/>
</dbReference>
<protein>
    <recommendedName>
        <fullName evidence="4">Transmembrane protein</fullName>
    </recommendedName>
</protein>
<dbReference type="PROSITE" id="PS51257">
    <property type="entry name" value="PROKAR_LIPOPROTEIN"/>
    <property type="match status" value="1"/>
</dbReference>
<dbReference type="GO" id="GO:0006952">
    <property type="term" value="P:defense response"/>
    <property type="evidence" value="ECO:0007669"/>
    <property type="project" value="InterPro"/>
</dbReference>
<reference evidence="2 3" key="1">
    <citation type="journal article" date="2019" name="Plant Biotechnol. J.">
        <title>The red bayberry genome and genetic basis of sex determination.</title>
        <authorList>
            <person name="Jia H.M."/>
            <person name="Jia H.J."/>
            <person name="Cai Q.L."/>
            <person name="Wang Y."/>
            <person name="Zhao H.B."/>
            <person name="Yang W.F."/>
            <person name="Wang G.Y."/>
            <person name="Li Y.H."/>
            <person name="Zhan D.L."/>
            <person name="Shen Y.T."/>
            <person name="Niu Q.F."/>
            <person name="Chang L."/>
            <person name="Qiu J."/>
            <person name="Zhao L."/>
            <person name="Xie H.B."/>
            <person name="Fu W.Y."/>
            <person name="Jin J."/>
            <person name="Li X.W."/>
            <person name="Jiao Y."/>
            <person name="Zhou C.C."/>
            <person name="Tu T."/>
            <person name="Chai C.Y."/>
            <person name="Gao J.L."/>
            <person name="Fan L.J."/>
            <person name="van de Weg E."/>
            <person name="Wang J.Y."/>
            <person name="Gao Z.S."/>
        </authorList>
    </citation>
    <scope>NUCLEOTIDE SEQUENCE [LARGE SCALE GENOMIC DNA]</scope>
    <source>
        <tissue evidence="2">Leaves</tissue>
    </source>
</reference>
<comment type="caution">
    <text evidence="2">The sequence shown here is derived from an EMBL/GenBank/DDBJ whole genome shotgun (WGS) entry which is preliminary data.</text>
</comment>
<name>A0A6A1W531_9ROSI</name>
<evidence type="ECO:0000313" key="3">
    <source>
        <dbReference type="Proteomes" id="UP000516437"/>
    </source>
</evidence>
<dbReference type="EMBL" id="RXIC02000021">
    <property type="protein sequence ID" value="KAB1219426.1"/>
    <property type="molecule type" value="Genomic_DNA"/>
</dbReference>
<feature type="chain" id="PRO_5025419022" description="Transmembrane protein" evidence="1">
    <location>
        <begin position="29"/>
        <end position="74"/>
    </location>
</feature>
<feature type="signal peptide" evidence="1">
    <location>
        <begin position="1"/>
        <end position="28"/>
    </location>
</feature>
<dbReference type="OrthoDB" id="1872350at2759"/>
<dbReference type="PANTHER" id="PTHR37245">
    <property type="entry name" value="PAMP-INDUCED SECRETED PEPTIDE 1"/>
    <property type="match status" value="1"/>
</dbReference>
<gene>
    <name evidence="2" type="ORF">CJ030_MR3G001091</name>
</gene>
<keyword evidence="1" id="KW-0732">Signal</keyword>
<evidence type="ECO:0000256" key="1">
    <source>
        <dbReference type="SAM" id="SignalP"/>
    </source>
</evidence>
<dbReference type="AlphaFoldDB" id="A0A6A1W531"/>
<organism evidence="2 3">
    <name type="scientific">Morella rubra</name>
    <name type="common">Chinese bayberry</name>
    <dbReference type="NCBI Taxonomy" id="262757"/>
    <lineage>
        <taxon>Eukaryota</taxon>
        <taxon>Viridiplantae</taxon>
        <taxon>Streptophyta</taxon>
        <taxon>Embryophyta</taxon>
        <taxon>Tracheophyta</taxon>
        <taxon>Spermatophyta</taxon>
        <taxon>Magnoliopsida</taxon>
        <taxon>eudicotyledons</taxon>
        <taxon>Gunneridae</taxon>
        <taxon>Pentapetalae</taxon>
        <taxon>rosids</taxon>
        <taxon>fabids</taxon>
        <taxon>Fagales</taxon>
        <taxon>Myricaceae</taxon>
        <taxon>Morella</taxon>
    </lineage>
</organism>
<dbReference type="Proteomes" id="UP000516437">
    <property type="component" value="Chromosome 3"/>
</dbReference>
<evidence type="ECO:0008006" key="4">
    <source>
        <dbReference type="Google" id="ProtNLM"/>
    </source>
</evidence>
<dbReference type="PANTHER" id="PTHR37245:SF4">
    <property type="entry name" value="PAMP-INDUCED SECRETED PEPTIDE 1"/>
    <property type="match status" value="1"/>
</dbReference>
<evidence type="ECO:0000313" key="2">
    <source>
        <dbReference type="EMBL" id="KAB1219426.1"/>
    </source>
</evidence>